<dbReference type="Pfam" id="PF16976">
    <property type="entry name" value="RcpC"/>
    <property type="match status" value="1"/>
</dbReference>
<feature type="region of interest" description="Disordered" evidence="1">
    <location>
        <begin position="300"/>
        <end position="334"/>
    </location>
</feature>
<dbReference type="CDD" id="cd11614">
    <property type="entry name" value="SAF_CpaB_FlgA_like"/>
    <property type="match status" value="1"/>
</dbReference>
<reference evidence="5 6" key="3">
    <citation type="submission" date="2017-03" db="EMBL/GenBank/DDBJ databases">
        <authorList>
            <person name="Regsiter A."/>
            <person name="William W."/>
        </authorList>
    </citation>
    <scope>NUCLEOTIDE SEQUENCE [LARGE SCALE GENOMIC DNA]</scope>
    <source>
        <strain evidence="5">PRJEB5721</strain>
    </source>
</reference>
<evidence type="ECO:0000313" key="5">
    <source>
        <dbReference type="EMBL" id="SMH65960.1"/>
    </source>
</evidence>
<feature type="domain" description="SAF" evidence="3">
    <location>
        <begin position="68"/>
        <end position="132"/>
    </location>
</feature>
<keyword evidence="2" id="KW-0472">Membrane</keyword>
<dbReference type="EMBL" id="LT841305">
    <property type="protein sequence ID" value="SMH65960.1"/>
    <property type="molecule type" value="Genomic_DNA"/>
</dbReference>
<sequence length="353" mass="37242">MSPPIKPESTPPVLQKKSRALTGWILLAVAILAGLGAAFLAVQSLDAQESALKQRLLRELSSKKENAIPVVVPIENLPAKTVLTLSMVARRNIPADSAPGGVVMDTDFNQIEYKRLLFPAERGKPLTLSMFSATESPADILDSQHIALTISVNSENSMDKMLRPGDRVDMLWITQADVRANAAASAIINVQMTPTAPEGALVRFLGQNLKVIATGKDLSPNGGNSSAEGYSTITLEVTPLQAQKILVAQKSGEIRLDLRGNDKNGAWPKRTVSLHDIIGYPHAVAGVEYIAGGSSGTGGPSIAHVQTAGTSQPSARVTDNSVPGSNGNALSGNAPASQMKYLPFSYVTPLPQP</sequence>
<keyword evidence="2" id="KW-1133">Transmembrane helix</keyword>
<dbReference type="NCBIfam" id="TIGR03177">
    <property type="entry name" value="pilus_cpaB"/>
    <property type="match status" value="1"/>
</dbReference>
<dbReference type="AlphaFoldDB" id="A0A060UW81"/>
<keyword evidence="6" id="KW-1185">Reference proteome</keyword>
<proteinExistence type="predicted"/>
<evidence type="ECO:0000256" key="1">
    <source>
        <dbReference type="SAM" id="MobiDB-lite"/>
    </source>
</evidence>
<organism evidence="4">
    <name type="scientific">Acidithiobacillus ferrivorans</name>
    <dbReference type="NCBI Taxonomy" id="160808"/>
    <lineage>
        <taxon>Bacteria</taxon>
        <taxon>Pseudomonadati</taxon>
        <taxon>Pseudomonadota</taxon>
        <taxon>Acidithiobacillia</taxon>
        <taxon>Acidithiobacillales</taxon>
        <taxon>Acidithiobacillaceae</taxon>
        <taxon>Acidithiobacillus</taxon>
    </lineage>
</organism>
<reference evidence="4" key="2">
    <citation type="submission" date="2014-07" db="EMBL/GenBank/DDBJ databases">
        <title>Initial genome analysis of the psychrotolerant acidophile Acidithiobacillus ferrivorans CF27: insights into iron and sulfur oxidation pathways and into biofilm formation.</title>
        <authorList>
            <person name="Talla E."/>
            <person name="Hedrich S."/>
            <person name="Mangenot S."/>
            <person name="Ji B."/>
            <person name="Johnson D.B."/>
            <person name="Barbe V."/>
            <person name="Bonnefoy V."/>
        </authorList>
    </citation>
    <scope>NUCLEOTIDE SEQUENCE [LARGE SCALE GENOMIC DNA]</scope>
    <source>
        <strain evidence="4">CF27</strain>
    </source>
</reference>
<feature type="transmembrane region" description="Helical" evidence="2">
    <location>
        <begin position="21"/>
        <end position="42"/>
    </location>
</feature>
<gene>
    <name evidence="5" type="ORF">AFERRI_20749</name>
    <name evidence="4" type="ORF">AFERRI_420117</name>
</gene>
<accession>A0A060UW81</accession>
<dbReference type="InterPro" id="IPR017592">
    <property type="entry name" value="Pilus_assmbl_Flp-typ_CpaB"/>
</dbReference>
<dbReference type="SMART" id="SM00858">
    <property type="entry name" value="SAF"/>
    <property type="match status" value="1"/>
</dbReference>
<feature type="compositionally biased region" description="Polar residues" evidence="1">
    <location>
        <begin position="307"/>
        <end position="334"/>
    </location>
</feature>
<dbReference type="Proteomes" id="UP000193925">
    <property type="component" value="Chromosome AFERRI"/>
</dbReference>
<dbReference type="InterPro" id="IPR013974">
    <property type="entry name" value="SAF"/>
</dbReference>
<keyword evidence="2" id="KW-0812">Transmembrane</keyword>
<evidence type="ECO:0000256" key="2">
    <source>
        <dbReference type="SAM" id="Phobius"/>
    </source>
</evidence>
<evidence type="ECO:0000313" key="6">
    <source>
        <dbReference type="Proteomes" id="UP000193925"/>
    </source>
</evidence>
<dbReference type="EMBL" id="CCCS020000037">
    <property type="protein sequence ID" value="CDQ10819.1"/>
    <property type="molecule type" value="Genomic_DNA"/>
</dbReference>
<reference evidence="4" key="1">
    <citation type="submission" date="2014-03" db="EMBL/GenBank/DDBJ databases">
        <authorList>
            <person name="Genoscope - CEA"/>
        </authorList>
    </citation>
    <scope>NUCLEOTIDE SEQUENCE [LARGE SCALE GENOMIC DNA]</scope>
    <source>
        <strain evidence="4">CF27</strain>
    </source>
</reference>
<evidence type="ECO:0000313" key="4">
    <source>
        <dbReference type="EMBL" id="CDQ10819.1"/>
    </source>
</evidence>
<dbReference type="InterPro" id="IPR031571">
    <property type="entry name" value="RcpC_dom"/>
</dbReference>
<name>A0A060UW81_9PROT</name>
<evidence type="ECO:0000259" key="3">
    <source>
        <dbReference type="SMART" id="SM00858"/>
    </source>
</evidence>
<protein>
    <submittedName>
        <fullName evidence="4">Flp pilus assembly protein CpaB</fullName>
    </submittedName>
</protein>
<dbReference type="RefSeq" id="WP_035193537.1">
    <property type="nucleotide sequence ID" value="NZ_CCCS020000037.1"/>
</dbReference>